<dbReference type="InterPro" id="IPR036388">
    <property type="entry name" value="WH-like_DNA-bd_sf"/>
</dbReference>
<evidence type="ECO:0000313" key="2">
    <source>
        <dbReference type="EMBL" id="MRG97653.1"/>
    </source>
</evidence>
<sequence>MRPSRRDTRMHASACLAALRSSVAGYARGWYALAPGAKLTEERRLPDEVARFIADHITSVEQLEILLLLRSTPEEEWTARAISESLRTSEQSVSRRLADLESGGLVASRPGSAQRVYQYAPATDALRDGVTNLSSAYTELRYKVLDSIFSNPISNLHVYAEGFRFRKDRDG</sequence>
<evidence type="ECO:0000313" key="3">
    <source>
        <dbReference type="Proteomes" id="UP000440224"/>
    </source>
</evidence>
<dbReference type="InterPro" id="IPR036390">
    <property type="entry name" value="WH_DNA-bd_sf"/>
</dbReference>
<dbReference type="InterPro" id="IPR001845">
    <property type="entry name" value="HTH_ArsR_DNA-bd_dom"/>
</dbReference>
<dbReference type="CDD" id="cd00090">
    <property type="entry name" value="HTH_ARSR"/>
    <property type="match status" value="1"/>
</dbReference>
<dbReference type="OrthoDB" id="5294839at2"/>
<gene>
    <name evidence="2" type="ORF">GF068_37875</name>
</gene>
<dbReference type="Gene3D" id="1.10.10.10">
    <property type="entry name" value="Winged helix-like DNA-binding domain superfamily/Winged helix DNA-binding domain"/>
    <property type="match status" value="1"/>
</dbReference>
<dbReference type="Proteomes" id="UP000440224">
    <property type="component" value="Unassembled WGS sequence"/>
</dbReference>
<dbReference type="InterPro" id="IPR011991">
    <property type="entry name" value="ArsR-like_HTH"/>
</dbReference>
<keyword evidence="3" id="KW-1185">Reference proteome</keyword>
<protein>
    <submittedName>
        <fullName evidence="2">MarR family transcriptional regulator</fullName>
    </submittedName>
</protein>
<organism evidence="2 3">
    <name type="scientific">Polyangium spumosum</name>
    <dbReference type="NCBI Taxonomy" id="889282"/>
    <lineage>
        <taxon>Bacteria</taxon>
        <taxon>Pseudomonadati</taxon>
        <taxon>Myxococcota</taxon>
        <taxon>Polyangia</taxon>
        <taxon>Polyangiales</taxon>
        <taxon>Polyangiaceae</taxon>
        <taxon>Polyangium</taxon>
    </lineage>
</organism>
<dbReference type="GO" id="GO:0003700">
    <property type="term" value="F:DNA-binding transcription factor activity"/>
    <property type="evidence" value="ECO:0007669"/>
    <property type="project" value="InterPro"/>
</dbReference>
<name>A0A6N7Q079_9BACT</name>
<dbReference type="SMART" id="SM00418">
    <property type="entry name" value="HTH_ARSR"/>
    <property type="match status" value="1"/>
</dbReference>
<accession>A0A6N7Q079</accession>
<comment type="caution">
    <text evidence="2">The sequence shown here is derived from an EMBL/GenBank/DDBJ whole genome shotgun (WGS) entry which is preliminary data.</text>
</comment>
<proteinExistence type="predicted"/>
<dbReference type="AlphaFoldDB" id="A0A6N7Q079"/>
<dbReference type="SUPFAM" id="SSF46785">
    <property type="entry name" value="Winged helix' DNA-binding domain"/>
    <property type="match status" value="1"/>
</dbReference>
<feature type="domain" description="HTH arsR-type" evidence="1">
    <location>
        <begin position="48"/>
        <end position="135"/>
    </location>
</feature>
<dbReference type="EMBL" id="WJIE01000019">
    <property type="protein sequence ID" value="MRG97653.1"/>
    <property type="molecule type" value="Genomic_DNA"/>
</dbReference>
<reference evidence="2 3" key="1">
    <citation type="submission" date="2019-10" db="EMBL/GenBank/DDBJ databases">
        <title>A soil myxobacterium in the family Polyangiaceae.</title>
        <authorList>
            <person name="Li Y."/>
            <person name="Wang J."/>
        </authorList>
    </citation>
    <scope>NUCLEOTIDE SEQUENCE [LARGE SCALE GENOMIC DNA]</scope>
    <source>
        <strain evidence="2 3">DSM 14734</strain>
    </source>
</reference>
<evidence type="ECO:0000259" key="1">
    <source>
        <dbReference type="SMART" id="SM00418"/>
    </source>
</evidence>